<dbReference type="Proteomes" id="UP000424752">
    <property type="component" value="Chromosome"/>
</dbReference>
<dbReference type="Pfam" id="PF04347">
    <property type="entry name" value="FliO"/>
    <property type="match status" value="1"/>
</dbReference>
<dbReference type="AlphaFoldDB" id="A0A6I6EDR8"/>
<evidence type="ECO:0000256" key="3">
    <source>
        <dbReference type="ARBA" id="ARBA00022989"/>
    </source>
</evidence>
<protein>
    <recommendedName>
        <fullName evidence="7">Flagellar protein</fullName>
    </recommendedName>
</protein>
<dbReference type="GO" id="GO:0005886">
    <property type="term" value="C:plasma membrane"/>
    <property type="evidence" value="ECO:0007669"/>
    <property type="project" value="UniProtKB-SubCell"/>
</dbReference>
<evidence type="ECO:0000256" key="2">
    <source>
        <dbReference type="ARBA" id="ARBA00022692"/>
    </source>
</evidence>
<reference evidence="9 12" key="1">
    <citation type="submission" date="2019-11" db="EMBL/GenBank/DDBJ databases">
        <title>Erwinia sp. nov., isolated from feces of birds in Tibet plateau of China.</title>
        <authorList>
            <person name="Ge Y."/>
        </authorList>
    </citation>
    <scope>NUCLEOTIDE SEQUENCE [LARGE SCALE GENOMIC DNA]</scope>
    <source>
        <strain evidence="9 12">J316</strain>
    </source>
</reference>
<evidence type="ECO:0000313" key="11">
    <source>
        <dbReference type="Proteomes" id="UP000424752"/>
    </source>
</evidence>
<dbReference type="EMBL" id="WLZX01000001">
    <property type="protein sequence ID" value="MTD25444.1"/>
    <property type="molecule type" value="Genomic_DNA"/>
</dbReference>
<gene>
    <name evidence="10" type="primary">fliO</name>
    <name evidence="9" type="ORF">GK011_00570</name>
    <name evidence="10" type="ORF">GN242_12460</name>
</gene>
<evidence type="ECO:0000256" key="7">
    <source>
        <dbReference type="RuleBase" id="RU362064"/>
    </source>
</evidence>
<keyword evidence="5 7" id="KW-0975">Bacterial flagellum</keyword>
<dbReference type="PANTHER" id="PTHR38766:SF1">
    <property type="entry name" value="FLAGELLAR PROTEIN FLIO"/>
    <property type="match status" value="1"/>
</dbReference>
<evidence type="ECO:0000256" key="8">
    <source>
        <dbReference type="SAM" id="MobiDB-lite"/>
    </source>
</evidence>
<dbReference type="EMBL" id="CP046509">
    <property type="protein sequence ID" value="QGU87987.1"/>
    <property type="molecule type" value="Genomic_DNA"/>
</dbReference>
<reference evidence="10 11" key="2">
    <citation type="submission" date="2019-12" db="EMBL/GenBank/DDBJ databases">
        <title>Erwinia sp. nov., isolated from droppings of birds in the Qinghai-Tiebt plateau of China.</title>
        <authorList>
            <person name="Ge Y."/>
        </authorList>
    </citation>
    <scope>NUCLEOTIDE SEQUENCE [LARGE SCALE GENOMIC DNA]</scope>
    <source>
        <strain evidence="10 11">J780</strain>
    </source>
</reference>
<feature type="transmembrane region" description="Helical" evidence="7">
    <location>
        <begin position="20"/>
        <end position="42"/>
    </location>
</feature>
<keyword evidence="10" id="KW-0282">Flagellum</keyword>
<keyword evidence="10" id="KW-0969">Cilium</keyword>
<dbReference type="KEGG" id="erwi:GN242_12460"/>
<evidence type="ECO:0000256" key="6">
    <source>
        <dbReference type="ARBA" id="ARBA00037937"/>
    </source>
</evidence>
<evidence type="ECO:0000313" key="12">
    <source>
        <dbReference type="Proteomes" id="UP000480164"/>
    </source>
</evidence>
<keyword evidence="12" id="KW-1185">Reference proteome</keyword>
<dbReference type="NCBIfam" id="TIGR03500">
    <property type="entry name" value="FliO_TIGR"/>
    <property type="match status" value="1"/>
</dbReference>
<proteinExistence type="inferred from homology"/>
<evidence type="ECO:0000256" key="4">
    <source>
        <dbReference type="ARBA" id="ARBA00023136"/>
    </source>
</evidence>
<evidence type="ECO:0000256" key="1">
    <source>
        <dbReference type="ARBA" id="ARBA00022475"/>
    </source>
</evidence>
<dbReference type="InterPro" id="IPR052205">
    <property type="entry name" value="FliO/MopB"/>
</dbReference>
<dbReference type="RefSeq" id="WP_154750794.1">
    <property type="nucleotide sequence ID" value="NZ_CP046509.1"/>
</dbReference>
<accession>A0A6L6GJ33</accession>
<dbReference type="GO" id="GO:0009425">
    <property type="term" value="C:bacterial-type flagellum basal body"/>
    <property type="evidence" value="ECO:0007669"/>
    <property type="project" value="UniProtKB-SubCell"/>
</dbReference>
<sequence length="129" mass="13891">MNTTQQQPVTPQPAISTGSMLTQVSGVLAAIIILILACAWVAKRLGFASRRSGNQTLNISASCSLGQRERVVIVDVDDARLVLGVTAHQITHLHTLPARPQPETTDSPQPKPDFRQVLQSLMKGTGKNK</sequence>
<dbReference type="GO" id="GO:0044781">
    <property type="term" value="P:bacterial-type flagellum organization"/>
    <property type="evidence" value="ECO:0007669"/>
    <property type="project" value="UniProtKB-UniRule"/>
</dbReference>
<keyword evidence="2 7" id="KW-0812">Transmembrane</keyword>
<keyword evidence="3 7" id="KW-1133">Transmembrane helix</keyword>
<dbReference type="InterPro" id="IPR022781">
    <property type="entry name" value="Flagellar_biosynth_FliO"/>
</dbReference>
<accession>A0A6I6EDR8</accession>
<organism evidence="10 11">
    <name type="scientific">Erwinia sorbitola</name>
    <dbReference type="NCBI Taxonomy" id="2681984"/>
    <lineage>
        <taxon>Bacteria</taxon>
        <taxon>Pseudomonadati</taxon>
        <taxon>Pseudomonadota</taxon>
        <taxon>Gammaproteobacteria</taxon>
        <taxon>Enterobacterales</taxon>
        <taxon>Erwiniaceae</taxon>
        <taxon>Erwinia</taxon>
    </lineage>
</organism>
<feature type="region of interest" description="Disordered" evidence="8">
    <location>
        <begin position="93"/>
        <end position="113"/>
    </location>
</feature>
<evidence type="ECO:0000313" key="9">
    <source>
        <dbReference type="EMBL" id="MTD25444.1"/>
    </source>
</evidence>
<comment type="similarity">
    <text evidence="6 7">Belongs to the FliO/MopB family.</text>
</comment>
<keyword evidence="1 7" id="KW-1003">Cell membrane</keyword>
<keyword evidence="10" id="KW-0966">Cell projection</keyword>
<evidence type="ECO:0000256" key="5">
    <source>
        <dbReference type="ARBA" id="ARBA00023143"/>
    </source>
</evidence>
<evidence type="ECO:0000313" key="10">
    <source>
        <dbReference type="EMBL" id="QGU87987.1"/>
    </source>
</evidence>
<dbReference type="Proteomes" id="UP000480164">
    <property type="component" value="Unassembled WGS sequence"/>
</dbReference>
<name>A0A6I6EDR8_9GAMM</name>
<dbReference type="PANTHER" id="PTHR38766">
    <property type="entry name" value="FLAGELLAR PROTEIN FLIO"/>
    <property type="match status" value="1"/>
</dbReference>
<comment type="subcellular location">
    <subcellularLocation>
        <location evidence="7">Cell membrane</location>
    </subcellularLocation>
    <subcellularLocation>
        <location evidence="7">Bacterial flagellum basal body</location>
    </subcellularLocation>
</comment>
<keyword evidence="4 7" id="KW-0472">Membrane</keyword>